<sequence length="228" mass="26160">MRFSGELAKTPICSGNLHKTDFGLRIREKWEQVKRKNGENKNWQNRKEQTREKSGPCGEKGEGVEGENKHWKQCEIKKNNNNTRNREANETKKKSENGQRTAERKQQKRGTAAAAGAAEKRKSLERKPKTFRGKWSFEQSKLPRDFLKGFPRDCPEEFTWSYLSSDRSRAPPGCRQPRSAINRQQMCQKTCVNGNDASPRFAVGFCKNTKENFHGNSSVFDVTPSTCK</sequence>
<protein>
    <submittedName>
        <fullName evidence="2">Uncharacterized protein</fullName>
    </submittedName>
</protein>
<feature type="compositionally biased region" description="Basic and acidic residues" evidence="1">
    <location>
        <begin position="118"/>
        <end position="128"/>
    </location>
</feature>
<evidence type="ECO:0000313" key="2">
    <source>
        <dbReference type="EMBL" id="KAK6639369.1"/>
    </source>
</evidence>
<dbReference type="EMBL" id="JAWJWE010000003">
    <property type="protein sequence ID" value="KAK6639369.1"/>
    <property type="molecule type" value="Genomic_DNA"/>
</dbReference>
<name>A0AAN8P291_POLSC</name>
<evidence type="ECO:0000256" key="1">
    <source>
        <dbReference type="SAM" id="MobiDB-lite"/>
    </source>
</evidence>
<feature type="region of interest" description="Disordered" evidence="1">
    <location>
        <begin position="33"/>
        <end position="132"/>
    </location>
</feature>
<dbReference type="Proteomes" id="UP001372834">
    <property type="component" value="Unassembled WGS sequence"/>
</dbReference>
<organism evidence="2 3">
    <name type="scientific">Polyplax serrata</name>
    <name type="common">Common mouse louse</name>
    <dbReference type="NCBI Taxonomy" id="468196"/>
    <lineage>
        <taxon>Eukaryota</taxon>
        <taxon>Metazoa</taxon>
        <taxon>Ecdysozoa</taxon>
        <taxon>Arthropoda</taxon>
        <taxon>Hexapoda</taxon>
        <taxon>Insecta</taxon>
        <taxon>Pterygota</taxon>
        <taxon>Neoptera</taxon>
        <taxon>Paraneoptera</taxon>
        <taxon>Psocodea</taxon>
        <taxon>Troctomorpha</taxon>
        <taxon>Phthiraptera</taxon>
        <taxon>Anoplura</taxon>
        <taxon>Polyplacidae</taxon>
        <taxon>Polyplax</taxon>
    </lineage>
</organism>
<proteinExistence type="predicted"/>
<comment type="caution">
    <text evidence="2">The sequence shown here is derived from an EMBL/GenBank/DDBJ whole genome shotgun (WGS) entry which is preliminary data.</text>
</comment>
<feature type="compositionally biased region" description="Basic and acidic residues" evidence="1">
    <location>
        <begin position="33"/>
        <end position="105"/>
    </location>
</feature>
<dbReference type="AlphaFoldDB" id="A0AAN8P291"/>
<reference evidence="2 3" key="1">
    <citation type="submission" date="2023-10" db="EMBL/GenBank/DDBJ databases">
        <title>Genomes of two closely related lineages of the louse Polyplax serrata with different host specificities.</title>
        <authorList>
            <person name="Martinu J."/>
            <person name="Tarabai H."/>
            <person name="Stefka J."/>
            <person name="Hypsa V."/>
        </authorList>
    </citation>
    <scope>NUCLEOTIDE SEQUENCE [LARGE SCALE GENOMIC DNA]</scope>
    <source>
        <strain evidence="2">HR10_N</strain>
    </source>
</reference>
<accession>A0AAN8P291</accession>
<evidence type="ECO:0000313" key="3">
    <source>
        <dbReference type="Proteomes" id="UP001372834"/>
    </source>
</evidence>
<gene>
    <name evidence="2" type="ORF">RUM43_007642</name>
</gene>